<protein>
    <recommendedName>
        <fullName evidence="4">DUF4386 family protein</fullName>
    </recommendedName>
</protein>
<reference evidence="2 3" key="1">
    <citation type="submission" date="2018-10" db="EMBL/GenBank/DDBJ databases">
        <title>Genome Sequence of Cohnella sp.</title>
        <authorList>
            <person name="Srinivasan S."/>
            <person name="Kim M.K."/>
        </authorList>
    </citation>
    <scope>NUCLEOTIDE SEQUENCE [LARGE SCALE GENOMIC DNA]</scope>
    <source>
        <strain evidence="2 3">18JY8-7</strain>
    </source>
</reference>
<name>A0A3G3K1D6_9BACL</name>
<feature type="transmembrane region" description="Helical" evidence="1">
    <location>
        <begin position="77"/>
        <end position="94"/>
    </location>
</feature>
<evidence type="ECO:0008006" key="4">
    <source>
        <dbReference type="Google" id="ProtNLM"/>
    </source>
</evidence>
<feature type="transmembrane region" description="Helical" evidence="1">
    <location>
        <begin position="49"/>
        <end position="70"/>
    </location>
</feature>
<feature type="transmembrane region" description="Helical" evidence="1">
    <location>
        <begin position="7"/>
        <end position="29"/>
    </location>
</feature>
<proteinExistence type="predicted"/>
<feature type="transmembrane region" description="Helical" evidence="1">
    <location>
        <begin position="137"/>
        <end position="157"/>
    </location>
</feature>
<dbReference type="Proteomes" id="UP000269097">
    <property type="component" value="Chromosome"/>
</dbReference>
<evidence type="ECO:0000313" key="3">
    <source>
        <dbReference type="Proteomes" id="UP000269097"/>
    </source>
</evidence>
<sequence length="221" mass="24863">MITVPNGYFRFCGWMLLAGSMLTTIVQYAHLEDVPSGMGQMSYFVDVAVWTHIALVVAYTLFLMGLSGLYLRQSSGLKWWGWLSFGFIFAFYVLDLMHAPLQIFDYPVFYGDVHTEADLAAATETVTRIQSQEGPGMFLMMLLFPFMLLGTLLEGIAMLRARLLSRWPAIATLVSLVFVILPYGPVTKYLFPLPFLIHAWYGGILAFEKKESVPVQMNASS</sequence>
<evidence type="ECO:0000313" key="2">
    <source>
        <dbReference type="EMBL" id="AYQ74268.1"/>
    </source>
</evidence>
<dbReference type="EMBL" id="CP033433">
    <property type="protein sequence ID" value="AYQ74268.1"/>
    <property type="molecule type" value="Genomic_DNA"/>
</dbReference>
<keyword evidence="1" id="KW-0472">Membrane</keyword>
<dbReference type="RefSeq" id="WP_123042349.1">
    <property type="nucleotide sequence ID" value="NZ_CP033433.1"/>
</dbReference>
<dbReference type="KEGG" id="coh:EAV92_17855"/>
<dbReference type="AlphaFoldDB" id="A0A3G3K1D6"/>
<evidence type="ECO:0000256" key="1">
    <source>
        <dbReference type="SAM" id="Phobius"/>
    </source>
</evidence>
<organism evidence="2 3">
    <name type="scientific">Cohnella candidum</name>
    <dbReference type="NCBI Taxonomy" id="2674991"/>
    <lineage>
        <taxon>Bacteria</taxon>
        <taxon>Bacillati</taxon>
        <taxon>Bacillota</taxon>
        <taxon>Bacilli</taxon>
        <taxon>Bacillales</taxon>
        <taxon>Paenibacillaceae</taxon>
        <taxon>Cohnella</taxon>
    </lineage>
</organism>
<gene>
    <name evidence="2" type="ORF">EAV92_17855</name>
</gene>
<accession>A0A3G3K1D6</accession>
<keyword evidence="3" id="KW-1185">Reference proteome</keyword>
<feature type="transmembrane region" description="Helical" evidence="1">
    <location>
        <begin position="164"/>
        <end position="183"/>
    </location>
</feature>
<keyword evidence="1" id="KW-1133">Transmembrane helix</keyword>
<keyword evidence="1" id="KW-0812">Transmembrane</keyword>